<dbReference type="InterPro" id="IPR003156">
    <property type="entry name" value="DHHA1_dom"/>
</dbReference>
<comment type="caution">
    <text evidence="3">The sequence shown here is derived from an EMBL/GenBank/DDBJ whole genome shotgun (WGS) entry which is preliminary data.</text>
</comment>
<dbReference type="RefSeq" id="WP_160558791.1">
    <property type="nucleotide sequence ID" value="NZ_QZDT01000003.1"/>
</dbReference>
<gene>
    <name evidence="3" type="ORF">D5281_03685</name>
</gene>
<organism evidence="3 4">
    <name type="scientific">Parablautia muri</name>
    <dbReference type="NCBI Taxonomy" id="2320879"/>
    <lineage>
        <taxon>Bacteria</taxon>
        <taxon>Bacillati</taxon>
        <taxon>Bacillota</taxon>
        <taxon>Clostridia</taxon>
        <taxon>Lachnospirales</taxon>
        <taxon>Lachnospiraceae</taxon>
        <taxon>Parablautia</taxon>
    </lineage>
</organism>
<evidence type="ECO:0000259" key="2">
    <source>
        <dbReference type="Pfam" id="PF02272"/>
    </source>
</evidence>
<dbReference type="InterPro" id="IPR001667">
    <property type="entry name" value="DDH_dom"/>
</dbReference>
<dbReference type="Gene3D" id="3.10.310.30">
    <property type="match status" value="1"/>
</dbReference>
<dbReference type="OrthoDB" id="9803668at2"/>
<protein>
    <submittedName>
        <fullName evidence="3">Bifunctional oligoribonuclease/PAP phosphatase NrnA</fullName>
    </submittedName>
</protein>
<proteinExistence type="predicted"/>
<sequence length="319" mass="35021">MNLYEEVKGAGTIGISGHIRPDGDCVGAVMGLYLYLKKVCPGARVVVMLEKPADIFSCIKDVEEIHTDFAADVESFDVFFALDTAKERLGEAEKYFDGAKKKINIDHHISNKGCGDVNYIVPEASSTSELVYNGIADKAMLDEEIAKALYIGIIHDTGVFQYSNTSPATLAAAADLISYGFDFPRLIDETFYEKTYVQTQILGRALLESIMFMDGKCVVSVIDRKTMKFYRAEPQDLDGIVSQLRNTKGVECAIFMYQTNTLEYKVSLRSNGKVDVAKVAAFFGGGGHVRAAGVTMQGTFYDIVNNLSSQIAIQLKGKK</sequence>
<dbReference type="EMBL" id="QZDT01000003">
    <property type="protein sequence ID" value="NBJ91715.1"/>
    <property type="molecule type" value="Genomic_DNA"/>
</dbReference>
<dbReference type="GO" id="GO:0003676">
    <property type="term" value="F:nucleic acid binding"/>
    <property type="evidence" value="ECO:0007669"/>
    <property type="project" value="InterPro"/>
</dbReference>
<name>A0A9X5BDG3_9FIRM</name>
<dbReference type="Gene3D" id="3.90.1640.10">
    <property type="entry name" value="inorganic pyrophosphatase (n-terminal core)"/>
    <property type="match status" value="1"/>
</dbReference>
<dbReference type="AlphaFoldDB" id="A0A9X5BDG3"/>
<feature type="domain" description="DDH" evidence="1">
    <location>
        <begin position="13"/>
        <end position="153"/>
    </location>
</feature>
<dbReference type="InterPro" id="IPR038763">
    <property type="entry name" value="DHH_sf"/>
</dbReference>
<dbReference type="PANTHER" id="PTHR47618">
    <property type="entry name" value="BIFUNCTIONAL OLIGORIBONUCLEASE AND PAP PHOSPHATASE NRNA"/>
    <property type="match status" value="1"/>
</dbReference>
<dbReference type="InterPro" id="IPR051319">
    <property type="entry name" value="Oligoribo/pAp-PDE_c-di-AMP_PDE"/>
</dbReference>
<dbReference type="Pfam" id="PF02272">
    <property type="entry name" value="DHHA1"/>
    <property type="match status" value="1"/>
</dbReference>
<feature type="domain" description="DHHA1" evidence="2">
    <location>
        <begin position="219"/>
        <end position="297"/>
    </location>
</feature>
<dbReference type="Pfam" id="PF01368">
    <property type="entry name" value="DHH"/>
    <property type="match status" value="1"/>
</dbReference>
<accession>A0A9X5BDG3</accession>
<reference evidence="3" key="1">
    <citation type="submission" date="2018-09" db="EMBL/GenBank/DDBJ databases">
        <title>Murine metabolic-syndrome-specific gut microbial biobank.</title>
        <authorList>
            <person name="Liu C."/>
        </authorList>
    </citation>
    <scope>NUCLEOTIDE SEQUENCE</scope>
    <source>
        <strain evidence="3">D42-62</strain>
    </source>
</reference>
<evidence type="ECO:0000313" key="3">
    <source>
        <dbReference type="EMBL" id="NBJ91715.1"/>
    </source>
</evidence>
<evidence type="ECO:0000259" key="1">
    <source>
        <dbReference type="Pfam" id="PF01368"/>
    </source>
</evidence>
<dbReference type="SUPFAM" id="SSF64182">
    <property type="entry name" value="DHH phosphoesterases"/>
    <property type="match status" value="1"/>
</dbReference>
<dbReference type="Proteomes" id="UP001154420">
    <property type="component" value="Unassembled WGS sequence"/>
</dbReference>
<dbReference type="PANTHER" id="PTHR47618:SF1">
    <property type="entry name" value="BIFUNCTIONAL OLIGORIBONUCLEASE AND PAP PHOSPHATASE NRNA"/>
    <property type="match status" value="1"/>
</dbReference>
<keyword evidence="4" id="KW-1185">Reference proteome</keyword>
<evidence type="ECO:0000313" key="4">
    <source>
        <dbReference type="Proteomes" id="UP001154420"/>
    </source>
</evidence>